<organism evidence="1 2">
    <name type="scientific">Herbiconiux flava</name>
    <dbReference type="NCBI Taxonomy" id="881268"/>
    <lineage>
        <taxon>Bacteria</taxon>
        <taxon>Bacillati</taxon>
        <taxon>Actinomycetota</taxon>
        <taxon>Actinomycetes</taxon>
        <taxon>Micrococcales</taxon>
        <taxon>Microbacteriaceae</taxon>
        <taxon>Herbiconiux</taxon>
    </lineage>
</organism>
<protein>
    <submittedName>
        <fullName evidence="1">Uncharacterized protein</fullName>
    </submittedName>
</protein>
<comment type="caution">
    <text evidence="1">The sequence shown here is derived from an EMBL/GenBank/DDBJ whole genome shotgun (WGS) entry which is preliminary data.</text>
</comment>
<dbReference type="EMBL" id="JACCBM010000001">
    <property type="protein sequence ID" value="NYD72051.1"/>
    <property type="molecule type" value="Genomic_DNA"/>
</dbReference>
<proteinExistence type="predicted"/>
<accession>A0A852STD0</accession>
<evidence type="ECO:0000313" key="1">
    <source>
        <dbReference type="EMBL" id="NYD72051.1"/>
    </source>
</evidence>
<sequence length="132" mass="14361">MDGEAERDGYGELYEQFVSSRGIDHDPAGWNDEDVVAWRHQYRRWEERDREVPAGLPSPLGGSATFESGALPLKVSAVGPGVWSIRRPGARATLAILTETTSDDAQHFSLLGPGIEVSGPDWRELLAAISGD</sequence>
<dbReference type="RefSeq" id="WP_179548875.1">
    <property type="nucleotide sequence ID" value="NZ_BSEW01000002.1"/>
</dbReference>
<reference evidence="1 2" key="1">
    <citation type="submission" date="2020-07" db="EMBL/GenBank/DDBJ databases">
        <title>Sequencing the genomes of 1000 actinobacteria strains.</title>
        <authorList>
            <person name="Klenk H.-P."/>
        </authorList>
    </citation>
    <scope>NUCLEOTIDE SEQUENCE [LARGE SCALE GENOMIC DNA]</scope>
    <source>
        <strain evidence="1 2">DSM 26474</strain>
    </source>
</reference>
<dbReference type="AlphaFoldDB" id="A0A852STD0"/>
<evidence type="ECO:0000313" key="2">
    <source>
        <dbReference type="Proteomes" id="UP000549913"/>
    </source>
</evidence>
<dbReference type="Proteomes" id="UP000549913">
    <property type="component" value="Unassembled WGS sequence"/>
</dbReference>
<name>A0A852STD0_9MICO</name>
<gene>
    <name evidence="1" type="ORF">BJ984_003209</name>
</gene>
<keyword evidence="2" id="KW-1185">Reference proteome</keyword>